<proteinExistence type="predicted"/>
<dbReference type="RefSeq" id="WP_169605146.1">
    <property type="nucleotide sequence ID" value="NZ_CP051481.1"/>
</dbReference>
<evidence type="ECO:0000313" key="1">
    <source>
        <dbReference type="EMBL" id="QJG67095.1"/>
    </source>
</evidence>
<accession>A0A858U751</accession>
<dbReference type="Proteomes" id="UP000501060">
    <property type="component" value="Chromosome"/>
</dbReference>
<reference evidence="1 2" key="1">
    <citation type="submission" date="2020-04" db="EMBL/GenBank/DDBJ databases">
        <title>Novel Mycoplasma species detected in Phocoena phocoena (harbor porpoise) from the USA.</title>
        <authorList>
            <person name="Volokhov D.V."/>
        </authorList>
    </citation>
    <scope>NUCLEOTIDE SEQUENCE [LARGE SCALE GENOMIC DNA]</scope>
    <source>
        <strain evidence="1 2">Phocoena C-264-GEN</strain>
    </source>
</reference>
<gene>
    <name evidence="1" type="ORF">HGG69_02105</name>
</gene>
<protein>
    <submittedName>
        <fullName evidence="1">Uncharacterized protein</fullName>
    </submittedName>
</protein>
<dbReference type="AlphaFoldDB" id="A0A858U751"/>
<name>A0A858U751_9MOLU</name>
<sequence>MQDFIKANSNNKVNLHVHVGVLVQTIEKNFASNKNVKFNNGISVLINKSETNVSYEIDYSIAKDANPIFETNNIMFQIEQITYSVLNIKPINIRLNYIGEF</sequence>
<evidence type="ECO:0000313" key="2">
    <source>
        <dbReference type="Proteomes" id="UP000501060"/>
    </source>
</evidence>
<dbReference type="EMBL" id="CP051481">
    <property type="protein sequence ID" value="QJG67095.1"/>
    <property type="molecule type" value="Genomic_DNA"/>
</dbReference>
<dbReference type="NCBIfam" id="NF045836">
    <property type="entry name" value="MMB_0454_fam"/>
    <property type="match status" value="1"/>
</dbReference>
<organism evidence="1 2">
    <name type="scientific">Mycoplasma phocoenae</name>
    <dbReference type="NCBI Taxonomy" id="754517"/>
    <lineage>
        <taxon>Bacteria</taxon>
        <taxon>Bacillati</taxon>
        <taxon>Mycoplasmatota</taxon>
        <taxon>Mollicutes</taxon>
        <taxon>Mycoplasmataceae</taxon>
        <taxon>Mycoplasma</taxon>
    </lineage>
</organism>
<dbReference type="KEGG" id="mphe:HGG69_02105"/>
<keyword evidence="2" id="KW-1185">Reference proteome</keyword>
<dbReference type="InterPro" id="IPR054781">
    <property type="entry name" value="Asp23-rel"/>
</dbReference>